<dbReference type="OrthoDB" id="9795612at2"/>
<dbReference type="Gene3D" id="3.30.700.10">
    <property type="entry name" value="Glycoprotein, Type 4 Pilin"/>
    <property type="match status" value="1"/>
</dbReference>
<dbReference type="NCBIfam" id="TIGR02532">
    <property type="entry name" value="IV_pilin_GFxxxE"/>
    <property type="match status" value="1"/>
</dbReference>
<dbReference type="PRINTS" id="PR00813">
    <property type="entry name" value="BCTERIALGSPG"/>
</dbReference>
<keyword evidence="4" id="KW-1003">Cell membrane</keyword>
<dbReference type="PANTHER" id="PTHR30093:SF44">
    <property type="entry name" value="TYPE II SECRETION SYSTEM CORE PROTEIN G"/>
    <property type="match status" value="1"/>
</dbReference>
<dbReference type="PROSITE" id="PS00409">
    <property type="entry name" value="PROKAR_NTER_METHYL"/>
    <property type="match status" value="1"/>
</dbReference>
<dbReference type="GO" id="GO:0015627">
    <property type="term" value="C:type II protein secretion system complex"/>
    <property type="evidence" value="ECO:0007669"/>
    <property type="project" value="InterPro"/>
</dbReference>
<gene>
    <name evidence="12" type="ORF">AO356_09330</name>
</gene>
<feature type="domain" description="Type II secretion system protein GspG C-terminal" evidence="11">
    <location>
        <begin position="39"/>
        <end position="150"/>
    </location>
</feature>
<dbReference type="RefSeq" id="WP_060739546.1">
    <property type="nucleotide sequence ID" value="NZ_CP012831.1"/>
</dbReference>
<accession>A0A0N9WGD1</accession>
<keyword evidence="8 10" id="KW-1133">Transmembrane helix</keyword>
<dbReference type="InterPro" id="IPR013545">
    <property type="entry name" value="T2SS_protein-GspG_C"/>
</dbReference>
<dbReference type="GO" id="GO:0005886">
    <property type="term" value="C:plasma membrane"/>
    <property type="evidence" value="ECO:0007669"/>
    <property type="project" value="UniProtKB-SubCell"/>
</dbReference>
<dbReference type="InterPro" id="IPR010054">
    <property type="entry name" value="Type2_sec_GspG"/>
</dbReference>
<evidence type="ECO:0000256" key="3">
    <source>
        <dbReference type="ARBA" id="ARBA00020042"/>
    </source>
</evidence>
<dbReference type="InterPro" id="IPR000983">
    <property type="entry name" value="Bac_GSPG_pilin"/>
</dbReference>
<evidence type="ECO:0000256" key="10">
    <source>
        <dbReference type="SAM" id="Phobius"/>
    </source>
</evidence>
<dbReference type="AlphaFoldDB" id="A0A0N9WGD1"/>
<dbReference type="Pfam" id="PF07963">
    <property type="entry name" value="N_methyl"/>
    <property type="match status" value="1"/>
</dbReference>
<feature type="transmembrane region" description="Helical" evidence="10">
    <location>
        <begin position="21"/>
        <end position="40"/>
    </location>
</feature>
<comment type="similarity">
    <text evidence="2">Belongs to the GSP G family.</text>
</comment>
<sequence length="152" mass="16553">MKLQSKRPARQQQRGFTLIEIMVVVVIIGVLGAIVVPQFMSRPDQAKVTAARTDIQAIATALEMYRLDNFQYPSTQQGLEALSKRPSGTPAARNWNPQGYLKSLPVDPWGTPYQYLNPGHKSLDGGYDLYSLGADGVSGGEGMAADIGNWAE</sequence>
<dbReference type="InterPro" id="IPR045584">
    <property type="entry name" value="Pilin-like"/>
</dbReference>
<dbReference type="Proteomes" id="UP000059425">
    <property type="component" value="Chromosome"/>
</dbReference>
<evidence type="ECO:0000256" key="2">
    <source>
        <dbReference type="ARBA" id="ARBA00009984"/>
    </source>
</evidence>
<protein>
    <recommendedName>
        <fullName evidence="3">Type II secretion system core protein G</fullName>
    </recommendedName>
</protein>
<evidence type="ECO:0000256" key="4">
    <source>
        <dbReference type="ARBA" id="ARBA00022475"/>
    </source>
</evidence>
<evidence type="ECO:0000256" key="5">
    <source>
        <dbReference type="ARBA" id="ARBA00022481"/>
    </source>
</evidence>
<comment type="subcellular location">
    <subcellularLocation>
        <location evidence="1">Cell inner membrane</location>
        <topology evidence="1">Single-pass membrane protein</topology>
    </subcellularLocation>
</comment>
<evidence type="ECO:0000313" key="13">
    <source>
        <dbReference type="Proteomes" id="UP000059425"/>
    </source>
</evidence>
<dbReference type="SUPFAM" id="SSF54523">
    <property type="entry name" value="Pili subunits"/>
    <property type="match status" value="1"/>
</dbReference>
<dbReference type="NCBIfam" id="TIGR01710">
    <property type="entry name" value="typeII_sec_gspG"/>
    <property type="match status" value="1"/>
</dbReference>
<dbReference type="PANTHER" id="PTHR30093">
    <property type="entry name" value="GENERAL SECRETION PATHWAY PROTEIN G"/>
    <property type="match status" value="1"/>
</dbReference>
<reference evidence="12 13" key="2">
    <citation type="journal article" date="2018" name="Nature">
        <title>Mutant phenotypes for thousands of bacterial genes of unknown function.</title>
        <authorList>
            <person name="Price M.N."/>
            <person name="Wetmore K.M."/>
            <person name="Waters R.J."/>
            <person name="Callaghan M."/>
            <person name="Ray J."/>
            <person name="Liu H."/>
            <person name="Kuehl J.V."/>
            <person name="Melnyk R.A."/>
            <person name="Lamson J.S."/>
            <person name="Suh Y."/>
            <person name="Carlson H.K."/>
            <person name="Esquivel Z."/>
            <person name="Sadeeshkumar H."/>
            <person name="Chakraborty R."/>
            <person name="Zane G.M."/>
            <person name="Rubin B.E."/>
            <person name="Wall J.D."/>
            <person name="Visel A."/>
            <person name="Bristow J."/>
            <person name="Blow M.J."/>
            <person name="Arkin A.P."/>
            <person name="Deutschbauer A.M."/>
        </authorList>
    </citation>
    <scope>NUCLEOTIDE SEQUENCE [LARGE SCALE GENOMIC DNA]</scope>
    <source>
        <strain evidence="12 13">FW300-N2C3</strain>
    </source>
</reference>
<evidence type="ECO:0000256" key="7">
    <source>
        <dbReference type="ARBA" id="ARBA00022692"/>
    </source>
</evidence>
<dbReference type="InterPro" id="IPR012902">
    <property type="entry name" value="N_methyl_site"/>
</dbReference>
<keyword evidence="5" id="KW-0488">Methylation</keyword>
<dbReference type="Pfam" id="PF08334">
    <property type="entry name" value="T2SSG"/>
    <property type="match status" value="1"/>
</dbReference>
<evidence type="ECO:0000256" key="9">
    <source>
        <dbReference type="ARBA" id="ARBA00023136"/>
    </source>
</evidence>
<proteinExistence type="inferred from homology"/>
<keyword evidence="7 10" id="KW-0812">Transmembrane</keyword>
<evidence type="ECO:0000256" key="6">
    <source>
        <dbReference type="ARBA" id="ARBA00022519"/>
    </source>
</evidence>
<dbReference type="EMBL" id="CP012831">
    <property type="protein sequence ID" value="ALI07003.1"/>
    <property type="molecule type" value="Genomic_DNA"/>
</dbReference>
<name>A0A0N9WGD1_PSEFL</name>
<evidence type="ECO:0000256" key="8">
    <source>
        <dbReference type="ARBA" id="ARBA00022989"/>
    </source>
</evidence>
<keyword evidence="9 10" id="KW-0472">Membrane</keyword>
<evidence type="ECO:0000259" key="11">
    <source>
        <dbReference type="Pfam" id="PF08334"/>
    </source>
</evidence>
<evidence type="ECO:0000313" key="12">
    <source>
        <dbReference type="EMBL" id="ALI07003.1"/>
    </source>
</evidence>
<evidence type="ECO:0000256" key="1">
    <source>
        <dbReference type="ARBA" id="ARBA00004377"/>
    </source>
</evidence>
<organism evidence="12 13">
    <name type="scientific">Pseudomonas fluorescens</name>
    <dbReference type="NCBI Taxonomy" id="294"/>
    <lineage>
        <taxon>Bacteria</taxon>
        <taxon>Pseudomonadati</taxon>
        <taxon>Pseudomonadota</taxon>
        <taxon>Gammaproteobacteria</taxon>
        <taxon>Pseudomonadales</taxon>
        <taxon>Pseudomonadaceae</taxon>
        <taxon>Pseudomonas</taxon>
    </lineage>
</organism>
<dbReference type="GO" id="GO:0015628">
    <property type="term" value="P:protein secretion by the type II secretion system"/>
    <property type="evidence" value="ECO:0007669"/>
    <property type="project" value="InterPro"/>
</dbReference>
<reference evidence="13" key="1">
    <citation type="submission" date="2015-09" db="EMBL/GenBank/DDBJ databases">
        <title>Whole genome sequence of Pseudomonas fluorescens FW300-N2C3.</title>
        <authorList>
            <person name="Ray J."/>
            <person name="Melnyk R."/>
            <person name="Deutschbauer A."/>
        </authorList>
    </citation>
    <scope>NUCLEOTIDE SEQUENCE [LARGE SCALE GENOMIC DNA]</scope>
    <source>
        <strain evidence="13">FW300-N2C3</strain>
    </source>
</reference>
<keyword evidence="6" id="KW-0997">Cell inner membrane</keyword>